<dbReference type="RefSeq" id="WP_114407611.1">
    <property type="nucleotide sequence ID" value="NZ_QOWE01000015.1"/>
</dbReference>
<comment type="caution">
    <text evidence="2">The sequence shown here is derived from an EMBL/GenBank/DDBJ whole genome shotgun (WGS) entry which is preliminary data.</text>
</comment>
<dbReference type="Proteomes" id="UP000253383">
    <property type="component" value="Unassembled WGS sequence"/>
</dbReference>
<accession>A0A368JKF4</accession>
<dbReference type="OrthoDB" id="9812295at2"/>
<dbReference type="GO" id="GO:0016491">
    <property type="term" value="F:oxidoreductase activity"/>
    <property type="evidence" value="ECO:0007669"/>
    <property type="project" value="InterPro"/>
</dbReference>
<dbReference type="PANTHER" id="PTHR30543:SF21">
    <property type="entry name" value="NAD(P)H-DEPENDENT FMN REDUCTASE LOT6"/>
    <property type="match status" value="1"/>
</dbReference>
<dbReference type="AlphaFoldDB" id="A0A368JKF4"/>
<dbReference type="GO" id="GO:0005829">
    <property type="term" value="C:cytosol"/>
    <property type="evidence" value="ECO:0007669"/>
    <property type="project" value="TreeGrafter"/>
</dbReference>
<organism evidence="2 3">
    <name type="scientific">Larkinella punicea</name>
    <dbReference type="NCBI Taxonomy" id="2315727"/>
    <lineage>
        <taxon>Bacteria</taxon>
        <taxon>Pseudomonadati</taxon>
        <taxon>Bacteroidota</taxon>
        <taxon>Cytophagia</taxon>
        <taxon>Cytophagales</taxon>
        <taxon>Spirosomataceae</taxon>
        <taxon>Larkinella</taxon>
    </lineage>
</organism>
<gene>
    <name evidence="2" type="ORF">DUE52_18345</name>
</gene>
<dbReference type="Pfam" id="PF03358">
    <property type="entry name" value="FMN_red"/>
    <property type="match status" value="1"/>
</dbReference>
<dbReference type="SUPFAM" id="SSF52218">
    <property type="entry name" value="Flavoproteins"/>
    <property type="match status" value="1"/>
</dbReference>
<keyword evidence="3" id="KW-1185">Reference proteome</keyword>
<evidence type="ECO:0000259" key="1">
    <source>
        <dbReference type="Pfam" id="PF03358"/>
    </source>
</evidence>
<name>A0A368JKF4_9BACT</name>
<dbReference type="InterPro" id="IPR050712">
    <property type="entry name" value="NAD(P)H-dep_reductase"/>
</dbReference>
<dbReference type="Gene3D" id="3.40.50.360">
    <property type="match status" value="1"/>
</dbReference>
<evidence type="ECO:0000313" key="2">
    <source>
        <dbReference type="EMBL" id="RCR68147.1"/>
    </source>
</evidence>
<dbReference type="EMBL" id="QOWE01000015">
    <property type="protein sequence ID" value="RCR68147.1"/>
    <property type="molecule type" value="Genomic_DNA"/>
</dbReference>
<dbReference type="InterPro" id="IPR005025">
    <property type="entry name" value="FMN_Rdtase-like_dom"/>
</dbReference>
<evidence type="ECO:0000313" key="3">
    <source>
        <dbReference type="Proteomes" id="UP000253383"/>
    </source>
</evidence>
<dbReference type="PANTHER" id="PTHR30543">
    <property type="entry name" value="CHROMATE REDUCTASE"/>
    <property type="match status" value="1"/>
</dbReference>
<feature type="domain" description="NADPH-dependent FMN reductase-like" evidence="1">
    <location>
        <begin position="14"/>
        <end position="149"/>
    </location>
</feature>
<dbReference type="InterPro" id="IPR029039">
    <property type="entry name" value="Flavoprotein-like_sf"/>
</dbReference>
<proteinExistence type="predicted"/>
<dbReference type="GO" id="GO:0010181">
    <property type="term" value="F:FMN binding"/>
    <property type="evidence" value="ECO:0007669"/>
    <property type="project" value="TreeGrafter"/>
</dbReference>
<sequence length="186" mass="20952">MNTNPTEPVRENPIIIIVGTNRKDSMSRHIADYYHLILQQLGKPSDILDLSGLPPDFMTTALYENTGKNPEFNRYKEVVERAKKMVFIVPEYNNSYPGVLKAFIDGMSYPSGLSNKKVALVGLSANHQGGALALSHLNDIFSYLGTNTLALRVKLAQIRNYWKEGALHNDLYNLLLQQQAQQLIDF</sequence>
<protein>
    <submittedName>
        <fullName evidence="2">NADPH-dependent oxidoreductase</fullName>
    </submittedName>
</protein>
<reference evidence="2 3" key="1">
    <citation type="submission" date="2018-07" db="EMBL/GenBank/DDBJ databases">
        <title>Genome analysis of Larkinella rosea.</title>
        <authorList>
            <person name="Zhou Z."/>
            <person name="Wang G."/>
        </authorList>
    </citation>
    <scope>NUCLEOTIDE SEQUENCE [LARGE SCALE GENOMIC DNA]</scope>
    <source>
        <strain evidence="3">zzj9</strain>
    </source>
</reference>